<evidence type="ECO:0000313" key="1">
    <source>
        <dbReference type="EMBL" id="TCD68377.1"/>
    </source>
</evidence>
<protein>
    <submittedName>
        <fullName evidence="1">Uncharacterized protein</fullName>
    </submittedName>
</protein>
<proteinExistence type="predicted"/>
<organism evidence="1 2">
    <name type="scientific">Steccherinum ochraceum</name>
    <dbReference type="NCBI Taxonomy" id="92696"/>
    <lineage>
        <taxon>Eukaryota</taxon>
        <taxon>Fungi</taxon>
        <taxon>Dikarya</taxon>
        <taxon>Basidiomycota</taxon>
        <taxon>Agaricomycotina</taxon>
        <taxon>Agaricomycetes</taxon>
        <taxon>Polyporales</taxon>
        <taxon>Steccherinaceae</taxon>
        <taxon>Steccherinum</taxon>
    </lineage>
</organism>
<sequence length="638" mass="72807">MRWTWTDLWRKERNQPSPREVERRFWEAEDNRNEVYEKDRSLQQYNFSLASNSWTKTEDGRHEAVHRLFSEAMKTFTSSQDRRVAQFLQMLDKHDKAFRLRDESCQKLFDDANADHSRIIQETQELRREEFLKIVAWQHNLFEDGRSQRQKDCEQLAHQIRGLFKHLVRDVESSFAERQLEREKRTKTLSKQFSMPVPDTWQASSPQIGTPPTVLHVSRSRTRSPVLIQQPPIVVPPPVIVVPPPPVAPTYGHQARAVFSVEELCRLDRGRTRYSPAQTLPPPSPYVPQMHVDDEKVSFPGSPNSLPYNNIPDPSRVINKTFQECEELRQHTFLEDQKMQSDFAAHVVECIQAAGNKRRTGFEDLIGYFDLQFTGMIDQYKAICVSREQQDTAAESRRDMLSSNAESRRQLAFDDMIAFARAQSGSLEIAQGEHASRCYSEIDGLLVAMRRTVTQRRTDLWERFDIFVRETQVNHPIPAPNEAPAAAVVAVAVVAAAAAAAASVETAGTVGVLVATAAAITDSGNARALQANLAPHQAIRLVRTCCCKELRSAKSYRLSLPLDLMQLPDILRAMGQAQRDVLFKTQLHRLNQQIAVADMHAQQVFREQQVAFEHGFNAAWRRHTADFQSAFDLIDLTL</sequence>
<reference evidence="1 2" key="1">
    <citation type="submission" date="2018-11" db="EMBL/GenBank/DDBJ databases">
        <title>Genome assembly of Steccherinum ochraceum LE-BIN_3174, the white-rot fungus of the Steccherinaceae family (The Residual Polyporoid clade, Polyporales, Basidiomycota).</title>
        <authorList>
            <person name="Fedorova T.V."/>
            <person name="Glazunova O.A."/>
            <person name="Landesman E.O."/>
            <person name="Moiseenko K.V."/>
            <person name="Psurtseva N.V."/>
            <person name="Savinova O.S."/>
            <person name="Shakhova N.V."/>
            <person name="Tyazhelova T.V."/>
            <person name="Vasina D.V."/>
        </authorList>
    </citation>
    <scope>NUCLEOTIDE SEQUENCE [LARGE SCALE GENOMIC DNA]</scope>
    <source>
        <strain evidence="1 2">LE-BIN_3174</strain>
    </source>
</reference>
<dbReference type="OrthoDB" id="10589495at2759"/>
<accession>A0A4V6N783</accession>
<evidence type="ECO:0000313" key="2">
    <source>
        <dbReference type="Proteomes" id="UP000292702"/>
    </source>
</evidence>
<comment type="caution">
    <text evidence="1">The sequence shown here is derived from an EMBL/GenBank/DDBJ whole genome shotgun (WGS) entry which is preliminary data.</text>
</comment>
<dbReference type="EMBL" id="RWJN01000068">
    <property type="protein sequence ID" value="TCD68377.1"/>
    <property type="molecule type" value="Genomic_DNA"/>
</dbReference>
<dbReference type="AlphaFoldDB" id="A0A4V6N783"/>
<keyword evidence="2" id="KW-1185">Reference proteome</keyword>
<dbReference type="Proteomes" id="UP000292702">
    <property type="component" value="Unassembled WGS sequence"/>
</dbReference>
<name>A0A4V6N783_9APHY</name>
<gene>
    <name evidence="1" type="ORF">EIP91_010886</name>
</gene>